<dbReference type="FunFam" id="3.20.20.70:FF:000062">
    <property type="entry name" value="Cytochrome b2, mitochondrial, putative"/>
    <property type="match status" value="1"/>
</dbReference>
<dbReference type="SUPFAM" id="SSF51395">
    <property type="entry name" value="FMN-linked oxidoreductases"/>
    <property type="match status" value="1"/>
</dbReference>
<feature type="region of interest" description="Disordered" evidence="17">
    <location>
        <begin position="284"/>
        <end position="322"/>
    </location>
</feature>
<evidence type="ECO:0000256" key="1">
    <source>
        <dbReference type="ARBA" id="ARBA00001917"/>
    </source>
</evidence>
<keyword evidence="10" id="KW-0408">Iron</keyword>
<dbReference type="PROSITE" id="PS51349">
    <property type="entry name" value="FMN_HYDROXY_ACID_DH_2"/>
    <property type="match status" value="1"/>
</dbReference>
<dbReference type="InterPro" id="IPR013785">
    <property type="entry name" value="Aldolase_TIM"/>
</dbReference>
<dbReference type="InterPro" id="IPR036400">
    <property type="entry name" value="Cyt_B5-like_heme/steroid_sf"/>
</dbReference>
<evidence type="ECO:0000256" key="9">
    <source>
        <dbReference type="ARBA" id="ARBA00023002"/>
    </source>
</evidence>
<evidence type="ECO:0000256" key="7">
    <source>
        <dbReference type="ARBA" id="ARBA00022643"/>
    </source>
</evidence>
<evidence type="ECO:0000256" key="17">
    <source>
        <dbReference type="SAM" id="MobiDB-lite"/>
    </source>
</evidence>
<comment type="similarity">
    <text evidence="14">In the N-terminal section; belongs to the cytochrome b5 family.</text>
</comment>
<dbReference type="SMART" id="SM01117">
    <property type="entry name" value="Cyt-b5"/>
    <property type="match status" value="1"/>
</dbReference>
<dbReference type="InterPro" id="IPR001199">
    <property type="entry name" value="Cyt_B5-like_heme/steroid-bd"/>
</dbReference>
<evidence type="ECO:0000256" key="13">
    <source>
        <dbReference type="ARBA" id="ARBA00061137"/>
    </source>
</evidence>
<keyword evidence="7" id="KW-0288">FMN</keyword>
<dbReference type="EC" id="1.1.2.3" evidence="15"/>
<sequence length="507" mass="54631">MLKGSDVAAHNSADSLWMIIHGKFAPSHPGGIKILLKYAGKDATENDLQEYDPIHPPGTIEQTLSADKHLGPIDMSTLEEGQKLVEVATPASSAAALSGVPSSASACLNLDDFEKAAEALLKPKAWAYYRSAADDERTSPPSPRQSTSTAAFSWNRDAFSLIRFRPRVLRNVLPVDLSTSILGHRSRMPVYISPAAMGRLAHPEGEKCLVRTAAAHGIPYVVSANSSVSFEDIAAEVPKDTILFYQLYVNRDRSKSEDILRRVANAGYKAICVTVDAPVAGKRERDERTKLDDEAAADLSTSAAVKRTGPDAPDAPQDEKSQGIAQGLGSYVDPTLSWTDLAWVRRASGGLPIIVKGIQSAEDAALAAHYGAAAIVLSNHGSRQLEGAPSSIETLLEIRKFEPGVFDKVEVWCDGGYRRGTDVLKAIALGAKCVGFGRPFMYSLAFGDQGTDRVATILREELEQNTRLLGATKLGEVVPAMVNTTELERNLYNGPYDSPIKTIFAKL</sequence>
<keyword evidence="8" id="KW-0479">Metal-binding</keyword>
<dbReference type="AlphaFoldDB" id="A0A9P7B755"/>
<keyword evidence="6" id="KW-0285">Flavoprotein</keyword>
<comment type="subunit">
    <text evidence="4">Homotetramer.</text>
</comment>
<keyword evidence="5" id="KW-0349">Heme</keyword>
<protein>
    <recommendedName>
        <fullName evidence="16">L-lactate dehydrogenase (cytochrome)</fullName>
        <ecNumber evidence="15">1.1.2.3</ecNumber>
    </recommendedName>
</protein>
<evidence type="ECO:0000256" key="12">
    <source>
        <dbReference type="ARBA" id="ARBA00052399"/>
    </source>
</evidence>
<evidence type="ECO:0000313" key="20">
    <source>
        <dbReference type="EMBL" id="KAG0662518.1"/>
    </source>
</evidence>
<reference evidence="20 21" key="1">
    <citation type="submission" date="2020-11" db="EMBL/GenBank/DDBJ databases">
        <title>Kefir isolates.</title>
        <authorList>
            <person name="Marcisauskas S."/>
            <person name="Kim Y."/>
            <person name="Blasche S."/>
        </authorList>
    </citation>
    <scope>NUCLEOTIDE SEQUENCE [LARGE SCALE GENOMIC DNA]</scope>
    <source>
        <strain evidence="20 21">KR</strain>
    </source>
</reference>
<comment type="similarity">
    <text evidence="13">In the C-terminal section; belongs to the FMN-dependent alpha-hydroxy acid dehydrogenase family.</text>
</comment>
<comment type="cofactor">
    <cofactor evidence="1">
        <name>FMN</name>
        <dbReference type="ChEBI" id="CHEBI:58210"/>
    </cofactor>
</comment>
<keyword evidence="11" id="KW-0496">Mitochondrion</keyword>
<accession>A0A9P7B755</accession>
<name>A0A9P7B755_RHOMI</name>
<dbReference type="Proteomes" id="UP000777482">
    <property type="component" value="Unassembled WGS sequence"/>
</dbReference>
<evidence type="ECO:0000313" key="21">
    <source>
        <dbReference type="Proteomes" id="UP000777482"/>
    </source>
</evidence>
<dbReference type="Gene3D" id="3.10.120.10">
    <property type="entry name" value="Cytochrome b5-like heme/steroid binding domain"/>
    <property type="match status" value="1"/>
</dbReference>
<dbReference type="GO" id="GO:0005758">
    <property type="term" value="C:mitochondrial intermembrane space"/>
    <property type="evidence" value="ECO:0007669"/>
    <property type="project" value="UniProtKB-SubCell"/>
</dbReference>
<comment type="cofactor">
    <cofactor evidence="2">
        <name>heme b</name>
        <dbReference type="ChEBI" id="CHEBI:60344"/>
    </cofactor>
</comment>
<feature type="domain" description="FMN hydroxy acid dehydrogenase" evidence="19">
    <location>
        <begin position="102"/>
        <end position="487"/>
    </location>
</feature>
<dbReference type="SUPFAM" id="SSF55856">
    <property type="entry name" value="Cytochrome b5-like heme/steroid binding domain"/>
    <property type="match status" value="1"/>
</dbReference>
<evidence type="ECO:0000256" key="2">
    <source>
        <dbReference type="ARBA" id="ARBA00001970"/>
    </source>
</evidence>
<evidence type="ECO:0000256" key="14">
    <source>
        <dbReference type="ARBA" id="ARBA00061589"/>
    </source>
</evidence>
<dbReference type="InterPro" id="IPR000262">
    <property type="entry name" value="FMN-dep_DH"/>
</dbReference>
<evidence type="ECO:0000256" key="4">
    <source>
        <dbReference type="ARBA" id="ARBA00011881"/>
    </source>
</evidence>
<gene>
    <name evidence="20" type="ORF">C6P46_003258</name>
</gene>
<dbReference type="EMBL" id="PUHQ01000026">
    <property type="protein sequence ID" value="KAG0662518.1"/>
    <property type="molecule type" value="Genomic_DNA"/>
</dbReference>
<dbReference type="Gene3D" id="3.20.20.70">
    <property type="entry name" value="Aldolase class I"/>
    <property type="match status" value="1"/>
</dbReference>
<dbReference type="CDD" id="cd02922">
    <property type="entry name" value="FCB2_FMN"/>
    <property type="match status" value="1"/>
</dbReference>
<comment type="caution">
    <text evidence="20">The sequence shown here is derived from an EMBL/GenBank/DDBJ whole genome shotgun (WGS) entry which is preliminary data.</text>
</comment>
<dbReference type="InterPro" id="IPR037458">
    <property type="entry name" value="L-MDH/L-LDH_FMN-bd"/>
</dbReference>
<organism evidence="20 21">
    <name type="scientific">Rhodotorula mucilaginosa</name>
    <name type="common">Yeast</name>
    <name type="synonym">Rhodotorula rubra</name>
    <dbReference type="NCBI Taxonomy" id="5537"/>
    <lineage>
        <taxon>Eukaryota</taxon>
        <taxon>Fungi</taxon>
        <taxon>Dikarya</taxon>
        <taxon>Basidiomycota</taxon>
        <taxon>Pucciniomycotina</taxon>
        <taxon>Microbotryomycetes</taxon>
        <taxon>Sporidiobolales</taxon>
        <taxon>Sporidiobolaceae</taxon>
        <taxon>Rhodotorula</taxon>
    </lineage>
</organism>
<feature type="compositionally biased region" description="Basic and acidic residues" evidence="17">
    <location>
        <begin position="284"/>
        <end position="293"/>
    </location>
</feature>
<comment type="catalytic activity">
    <reaction evidence="12">
        <text>(S)-lactate + 2 Fe(III)-[cytochrome c] = 2 Fe(II)-[cytochrome c] + pyruvate + 2 H(+)</text>
        <dbReference type="Rhea" id="RHEA:19909"/>
        <dbReference type="Rhea" id="RHEA-COMP:10350"/>
        <dbReference type="Rhea" id="RHEA-COMP:14399"/>
        <dbReference type="ChEBI" id="CHEBI:15361"/>
        <dbReference type="ChEBI" id="CHEBI:15378"/>
        <dbReference type="ChEBI" id="CHEBI:16651"/>
        <dbReference type="ChEBI" id="CHEBI:29033"/>
        <dbReference type="ChEBI" id="CHEBI:29034"/>
        <dbReference type="EC" id="1.1.2.3"/>
    </reaction>
    <physiologicalReaction direction="left-to-right" evidence="12">
        <dbReference type="Rhea" id="RHEA:19910"/>
    </physiologicalReaction>
</comment>
<dbReference type="PANTHER" id="PTHR10578">
    <property type="entry name" value="S -2-HYDROXY-ACID OXIDASE-RELATED"/>
    <property type="match status" value="1"/>
</dbReference>
<dbReference type="GO" id="GO:0004460">
    <property type="term" value="F:L-lactate dehydrogenase (cytochrome) activity"/>
    <property type="evidence" value="ECO:0007669"/>
    <property type="project" value="UniProtKB-EC"/>
</dbReference>
<dbReference type="OrthoDB" id="1925334at2759"/>
<proteinExistence type="inferred from homology"/>
<evidence type="ECO:0000256" key="8">
    <source>
        <dbReference type="ARBA" id="ARBA00022723"/>
    </source>
</evidence>
<comment type="subcellular location">
    <subcellularLocation>
        <location evidence="3">Mitochondrion intermembrane space</location>
    </subcellularLocation>
</comment>
<dbReference type="PANTHER" id="PTHR10578:SF104">
    <property type="entry name" value="CYTOCHROME B2, MITOCHONDRIAL-RELATED"/>
    <property type="match status" value="1"/>
</dbReference>
<dbReference type="Pfam" id="PF01070">
    <property type="entry name" value="FMN_dh"/>
    <property type="match status" value="1"/>
</dbReference>
<evidence type="ECO:0000256" key="11">
    <source>
        <dbReference type="ARBA" id="ARBA00023128"/>
    </source>
</evidence>
<evidence type="ECO:0000259" key="19">
    <source>
        <dbReference type="PROSITE" id="PS51349"/>
    </source>
</evidence>
<dbReference type="Pfam" id="PF00173">
    <property type="entry name" value="Cyt-b5"/>
    <property type="match status" value="1"/>
</dbReference>
<dbReference type="PROSITE" id="PS50255">
    <property type="entry name" value="CYTOCHROME_B5_2"/>
    <property type="match status" value="1"/>
</dbReference>
<evidence type="ECO:0000256" key="6">
    <source>
        <dbReference type="ARBA" id="ARBA00022630"/>
    </source>
</evidence>
<evidence type="ECO:0000256" key="16">
    <source>
        <dbReference type="ARBA" id="ARBA00068515"/>
    </source>
</evidence>
<dbReference type="GO" id="GO:0046872">
    <property type="term" value="F:metal ion binding"/>
    <property type="evidence" value="ECO:0007669"/>
    <property type="project" value="UniProtKB-KW"/>
</dbReference>
<evidence type="ECO:0000256" key="15">
    <source>
        <dbReference type="ARBA" id="ARBA00066458"/>
    </source>
</evidence>
<evidence type="ECO:0000256" key="10">
    <source>
        <dbReference type="ARBA" id="ARBA00023004"/>
    </source>
</evidence>
<dbReference type="InterPro" id="IPR037396">
    <property type="entry name" value="FMN_HAD"/>
</dbReference>
<keyword evidence="21" id="KW-1185">Reference proteome</keyword>
<evidence type="ECO:0000256" key="5">
    <source>
        <dbReference type="ARBA" id="ARBA00022617"/>
    </source>
</evidence>
<evidence type="ECO:0000259" key="18">
    <source>
        <dbReference type="PROSITE" id="PS50255"/>
    </source>
</evidence>
<evidence type="ECO:0000256" key="3">
    <source>
        <dbReference type="ARBA" id="ARBA00004569"/>
    </source>
</evidence>
<feature type="domain" description="Cytochrome b5 heme-binding" evidence="18">
    <location>
        <begin position="1"/>
        <end position="74"/>
    </location>
</feature>
<keyword evidence="9" id="KW-0560">Oxidoreductase</keyword>